<dbReference type="Proteomes" id="UP000004578">
    <property type="component" value="Unassembled WGS sequence"/>
</dbReference>
<dbReference type="InterPro" id="IPR057369">
    <property type="entry name" value="VG15"/>
</dbReference>
<dbReference type="Pfam" id="PF25310">
    <property type="entry name" value="VG15"/>
    <property type="match status" value="1"/>
</dbReference>
<dbReference type="RefSeq" id="WP_005872812.1">
    <property type="nucleotide sequence ID" value="NZ_AKFS01000302.1"/>
</dbReference>
<proteinExistence type="predicted"/>
<protein>
    <submittedName>
        <fullName evidence="2">Bacterial EndoU nuclease</fullName>
    </submittedName>
</protein>
<keyword evidence="3" id="KW-1185">Reference proteome</keyword>
<reference evidence="2 3" key="1">
    <citation type="submission" date="2012-05" db="EMBL/GenBank/DDBJ databases">
        <authorList>
            <person name="Harkins D.M."/>
            <person name="Madupu R."/>
            <person name="Durkin A.S."/>
            <person name="Torralba M."/>
            <person name="Methe B."/>
            <person name="Sutton G.G."/>
            <person name="Nelson K.E."/>
        </authorList>
    </citation>
    <scope>NUCLEOTIDE SEQUENCE [LARGE SCALE GENOMIC DNA]</scope>
    <source>
        <strain evidence="2 3">F0490</strain>
    </source>
</reference>
<dbReference type="PATRIC" id="fig|1125717.3.peg.1999"/>
<organism evidence="2 3">
    <name type="scientific">Schaalia georgiae F0490</name>
    <dbReference type="NCBI Taxonomy" id="1125717"/>
    <lineage>
        <taxon>Bacteria</taxon>
        <taxon>Bacillati</taxon>
        <taxon>Actinomycetota</taxon>
        <taxon>Actinomycetes</taxon>
        <taxon>Actinomycetales</taxon>
        <taxon>Actinomycetaceae</taxon>
        <taxon>Schaalia</taxon>
    </lineage>
</organism>
<sequence>MASEEAYKALADEYKRMLNALGDQARHRFEALASKLDLRGPAGRDRLVDALGVVVEGYADQATAAAEMYLQNLQGLGEAITWTAADPPDPRQIESIVGRALGEAGRGDVAGALARIADQVARLATQSARNTVGSTRTRTRAGGRRELWARIPRGKTCAWCTMLASRGYVYTSWLAAGATTPAGNGSSWHPDDDCQIVSNKERSERSRGYDPERMRSYYDVAKHAAGPGADDQTVAAELRALFPSAVTDGKSPVGRSRDGTLHYAKYHEHRRALAELLRQMPPAARKGKLLPPLEPPGAPTDWPRTAPTITARDVNHILYGDLDRKNKFTGGHLHGHGWAAERPHTTFPKSWTADDVLDRLGKALAGAGLRRGTQEVLVDGRRVKVFVRTFKTGQMQVRSAYPVG</sequence>
<comment type="caution">
    <text evidence="2">The sequence shown here is derived from an EMBL/GenBank/DDBJ whole genome shotgun (WGS) entry which is preliminary data.</text>
</comment>
<evidence type="ECO:0000256" key="1">
    <source>
        <dbReference type="SAM" id="MobiDB-lite"/>
    </source>
</evidence>
<dbReference type="EMBL" id="AKFS01000302">
    <property type="protein sequence ID" value="EJF35292.1"/>
    <property type="molecule type" value="Genomic_DNA"/>
</dbReference>
<evidence type="ECO:0000313" key="2">
    <source>
        <dbReference type="EMBL" id="EJF35292.1"/>
    </source>
</evidence>
<dbReference type="AlphaFoldDB" id="J0MTA5"/>
<dbReference type="OrthoDB" id="3194844at2"/>
<evidence type="ECO:0000313" key="3">
    <source>
        <dbReference type="Proteomes" id="UP000004578"/>
    </source>
</evidence>
<gene>
    <name evidence="2" type="ORF">HMPREF1317_0120</name>
</gene>
<feature type="region of interest" description="Disordered" evidence="1">
    <location>
        <begin position="286"/>
        <end position="306"/>
    </location>
</feature>
<accession>J0MTA5</accession>
<name>J0MTA5_9ACTO</name>